<dbReference type="SUPFAM" id="SSF54995">
    <property type="entry name" value="Ribosomal protein S6"/>
    <property type="match status" value="1"/>
</dbReference>
<evidence type="ECO:0000313" key="6">
    <source>
        <dbReference type="Proteomes" id="UP001484199"/>
    </source>
</evidence>
<dbReference type="Pfam" id="PF01250">
    <property type="entry name" value="Ribosomal_S6"/>
    <property type="match status" value="1"/>
</dbReference>
<gene>
    <name evidence="4" type="primary">rpsF</name>
    <name evidence="5" type="ORF">AshY1_01670</name>
</gene>
<accession>A0ABZ2U7S0</accession>
<evidence type="ECO:0000256" key="4">
    <source>
        <dbReference type="HAMAP-Rule" id="MF_00360"/>
    </source>
</evidence>
<comment type="similarity">
    <text evidence="1 4">Belongs to the bacterial ribosomal protein bS6 family.</text>
</comment>
<keyword evidence="4" id="KW-0687">Ribonucleoprotein</keyword>
<organism evidence="5 6">
    <name type="scientific">Ash yellows phytoplasma</name>
    <dbReference type="NCBI Taxonomy" id="35780"/>
    <lineage>
        <taxon>Bacteria</taxon>
        <taxon>Bacillati</taxon>
        <taxon>Mycoplasmatota</taxon>
        <taxon>Mollicutes</taxon>
        <taxon>Acholeplasmatales</taxon>
        <taxon>Acholeplasmataceae</taxon>
        <taxon>Candidatus Phytoplasma</taxon>
        <taxon>16SrVII (Ash yellows group)</taxon>
    </lineage>
</organism>
<keyword evidence="4 5" id="KW-0689">Ribosomal protein</keyword>
<dbReference type="EMBL" id="CP146843">
    <property type="protein sequence ID" value="WYY26309.1"/>
    <property type="molecule type" value="Genomic_DNA"/>
</dbReference>
<proteinExistence type="inferred from homology"/>
<keyword evidence="4" id="KW-0699">rRNA-binding</keyword>
<dbReference type="InterPro" id="IPR000529">
    <property type="entry name" value="Ribosomal_bS6"/>
</dbReference>
<dbReference type="RefSeq" id="WP_341266719.1">
    <property type="nucleotide sequence ID" value="NZ_CP146843.1"/>
</dbReference>
<dbReference type="InterPro" id="IPR014717">
    <property type="entry name" value="Transl_elong_EF1B/ribsomal_bS6"/>
</dbReference>
<protein>
    <recommendedName>
        <fullName evidence="3 4">Small ribosomal subunit protein bS6</fullName>
    </recommendedName>
</protein>
<dbReference type="PANTHER" id="PTHR21011:SF1">
    <property type="entry name" value="SMALL RIBOSOMAL SUBUNIT PROTEIN BS6M"/>
    <property type="match status" value="1"/>
</dbReference>
<keyword evidence="6" id="KW-1185">Reference proteome</keyword>
<dbReference type="CDD" id="cd00473">
    <property type="entry name" value="bS6"/>
    <property type="match status" value="1"/>
</dbReference>
<name>A0ABZ2U7S0_ASHYP</name>
<reference evidence="5" key="1">
    <citation type="submission" date="2024-03" db="EMBL/GenBank/DDBJ databases">
        <title>The Complete Genome of 'Candidatus Phytoplasma fraxini' AshY1 from the Ash Yellows Group.</title>
        <authorList>
            <person name="Boehm J.W."/>
            <person name="Huettel B."/>
            <person name="Schneider B."/>
            <person name="Kube M."/>
        </authorList>
    </citation>
    <scope>NUCLEOTIDE SEQUENCE [LARGE SCALE GENOMIC DNA]</scope>
    <source>
        <strain evidence="5">AshY1</strain>
    </source>
</reference>
<evidence type="ECO:0000256" key="1">
    <source>
        <dbReference type="ARBA" id="ARBA00009512"/>
    </source>
</evidence>
<evidence type="ECO:0000256" key="2">
    <source>
        <dbReference type="ARBA" id="ARBA00035104"/>
    </source>
</evidence>
<evidence type="ECO:0000256" key="3">
    <source>
        <dbReference type="ARBA" id="ARBA00035294"/>
    </source>
</evidence>
<dbReference type="NCBIfam" id="TIGR00166">
    <property type="entry name" value="S6"/>
    <property type="match status" value="1"/>
</dbReference>
<dbReference type="PANTHER" id="PTHR21011">
    <property type="entry name" value="MITOCHONDRIAL 28S RIBOSOMAL PROTEIN S6"/>
    <property type="match status" value="1"/>
</dbReference>
<dbReference type="GO" id="GO:0005840">
    <property type="term" value="C:ribosome"/>
    <property type="evidence" value="ECO:0007669"/>
    <property type="project" value="UniProtKB-KW"/>
</dbReference>
<evidence type="ECO:0000313" key="5">
    <source>
        <dbReference type="EMBL" id="WYY26309.1"/>
    </source>
</evidence>
<comment type="function">
    <text evidence="2 4">Binds together with bS18 to 16S ribosomal RNA.</text>
</comment>
<dbReference type="HAMAP" id="MF_00360">
    <property type="entry name" value="Ribosomal_bS6"/>
    <property type="match status" value="1"/>
</dbReference>
<dbReference type="InterPro" id="IPR020814">
    <property type="entry name" value="Ribosomal_S6_plastid/chlpt"/>
</dbReference>
<keyword evidence="4" id="KW-0694">RNA-binding</keyword>
<sequence length="93" mass="11201">MRQYEILYILKPTLNEKEIDEINKNISNIFENEGKILEYSKPELKTLAYPIKKFNQGFYSGFLVEANNDMVKEFNRVMNIREEIIRHVICRRD</sequence>
<dbReference type="Proteomes" id="UP001484199">
    <property type="component" value="Chromosome"/>
</dbReference>
<dbReference type="InterPro" id="IPR035980">
    <property type="entry name" value="Ribosomal_bS6_sf"/>
</dbReference>
<dbReference type="Gene3D" id="3.30.70.60">
    <property type="match status" value="1"/>
</dbReference>